<organism evidence="11 12">
    <name type="scientific">Pseudobacteriovorax antillogorgiicola</name>
    <dbReference type="NCBI Taxonomy" id="1513793"/>
    <lineage>
        <taxon>Bacteria</taxon>
        <taxon>Pseudomonadati</taxon>
        <taxon>Bdellovibrionota</taxon>
        <taxon>Oligoflexia</taxon>
        <taxon>Oligoflexales</taxon>
        <taxon>Pseudobacteriovoracaceae</taxon>
        <taxon>Pseudobacteriovorax</taxon>
    </lineage>
</organism>
<dbReference type="InterPro" id="IPR002898">
    <property type="entry name" value="MotA_ExbB_proton_chnl"/>
</dbReference>
<keyword evidence="4 9" id="KW-0812">Transmembrane</keyword>
<evidence type="ECO:0000313" key="12">
    <source>
        <dbReference type="Proteomes" id="UP000192907"/>
    </source>
</evidence>
<feature type="transmembrane region" description="Helical" evidence="9">
    <location>
        <begin position="13"/>
        <end position="32"/>
    </location>
</feature>
<dbReference type="GO" id="GO:0005886">
    <property type="term" value="C:plasma membrane"/>
    <property type="evidence" value="ECO:0007669"/>
    <property type="project" value="UniProtKB-SubCell"/>
</dbReference>
<evidence type="ECO:0000256" key="1">
    <source>
        <dbReference type="ARBA" id="ARBA00004651"/>
    </source>
</evidence>
<keyword evidence="7 9" id="KW-0472">Membrane</keyword>
<dbReference type="InterPro" id="IPR050790">
    <property type="entry name" value="ExbB/TolQ_transport"/>
</dbReference>
<protein>
    <submittedName>
        <fullName evidence="11">Outer membrane transport energization protein ExbB</fullName>
    </submittedName>
</protein>
<sequence length="194" mass="21718">MDLINQSLDLLQMGGWVTIPLLLSSALMWYAIAHRWMNLNRGYQGTIRKLVKDALADKLQGDSVVIRAARNAAETYFMFKSHTSLKSVLAEESKVFERELARHRPLLETLVMTAPLMGLLGTVIGMIETFESLGDMTLFTQSGGIAGGISQALITTQMGLIIAIPGLLCDRFLKRREELLRDEIYQMQEVVCQI</sequence>
<dbReference type="PANTHER" id="PTHR30625:SF15">
    <property type="entry name" value="BIOPOLYMER TRANSPORT PROTEIN EXBB"/>
    <property type="match status" value="1"/>
</dbReference>
<keyword evidence="3" id="KW-1003">Cell membrane</keyword>
<evidence type="ECO:0000256" key="7">
    <source>
        <dbReference type="ARBA" id="ARBA00023136"/>
    </source>
</evidence>
<comment type="similarity">
    <text evidence="8">Belongs to the exbB/tolQ family.</text>
</comment>
<evidence type="ECO:0000256" key="6">
    <source>
        <dbReference type="ARBA" id="ARBA00022989"/>
    </source>
</evidence>
<evidence type="ECO:0000256" key="9">
    <source>
        <dbReference type="SAM" id="Phobius"/>
    </source>
</evidence>
<feature type="transmembrane region" description="Helical" evidence="9">
    <location>
        <begin position="106"/>
        <end position="127"/>
    </location>
</feature>
<dbReference type="STRING" id="1513793.SAMN06296036_11722"/>
<dbReference type="AlphaFoldDB" id="A0A1Y6CIB5"/>
<dbReference type="OrthoDB" id="5292002at2"/>
<evidence type="ECO:0000256" key="2">
    <source>
        <dbReference type="ARBA" id="ARBA00022448"/>
    </source>
</evidence>
<keyword evidence="5 8" id="KW-0653">Protein transport</keyword>
<evidence type="ECO:0000256" key="4">
    <source>
        <dbReference type="ARBA" id="ARBA00022692"/>
    </source>
</evidence>
<keyword evidence="6 9" id="KW-1133">Transmembrane helix</keyword>
<name>A0A1Y6CIB5_9BACT</name>
<keyword evidence="12" id="KW-1185">Reference proteome</keyword>
<gene>
    <name evidence="11" type="ORF">SAMN06296036_11722</name>
</gene>
<proteinExistence type="inferred from homology"/>
<dbReference type="RefSeq" id="WP_132322178.1">
    <property type="nucleotide sequence ID" value="NZ_FWZT01000017.1"/>
</dbReference>
<feature type="transmembrane region" description="Helical" evidence="9">
    <location>
        <begin position="147"/>
        <end position="168"/>
    </location>
</feature>
<evidence type="ECO:0000313" key="11">
    <source>
        <dbReference type="EMBL" id="SMF54591.1"/>
    </source>
</evidence>
<dbReference type="PANTHER" id="PTHR30625">
    <property type="entry name" value="PROTEIN TOLQ"/>
    <property type="match status" value="1"/>
</dbReference>
<evidence type="ECO:0000259" key="10">
    <source>
        <dbReference type="Pfam" id="PF01618"/>
    </source>
</evidence>
<dbReference type="Proteomes" id="UP000192907">
    <property type="component" value="Unassembled WGS sequence"/>
</dbReference>
<feature type="domain" description="MotA/TolQ/ExbB proton channel" evidence="10">
    <location>
        <begin position="80"/>
        <end position="181"/>
    </location>
</feature>
<evidence type="ECO:0000256" key="5">
    <source>
        <dbReference type="ARBA" id="ARBA00022927"/>
    </source>
</evidence>
<dbReference type="Pfam" id="PF01618">
    <property type="entry name" value="MotA_ExbB"/>
    <property type="match status" value="1"/>
</dbReference>
<dbReference type="EMBL" id="FWZT01000017">
    <property type="protein sequence ID" value="SMF54591.1"/>
    <property type="molecule type" value="Genomic_DNA"/>
</dbReference>
<keyword evidence="2 8" id="KW-0813">Transport</keyword>
<accession>A0A1Y6CIB5</accession>
<evidence type="ECO:0000256" key="3">
    <source>
        <dbReference type="ARBA" id="ARBA00022475"/>
    </source>
</evidence>
<reference evidence="12" key="1">
    <citation type="submission" date="2017-04" db="EMBL/GenBank/DDBJ databases">
        <authorList>
            <person name="Varghese N."/>
            <person name="Submissions S."/>
        </authorList>
    </citation>
    <scope>NUCLEOTIDE SEQUENCE [LARGE SCALE GENOMIC DNA]</scope>
    <source>
        <strain evidence="12">RKEM611</strain>
    </source>
</reference>
<evidence type="ECO:0000256" key="8">
    <source>
        <dbReference type="RuleBase" id="RU004057"/>
    </source>
</evidence>
<dbReference type="GO" id="GO:0017038">
    <property type="term" value="P:protein import"/>
    <property type="evidence" value="ECO:0007669"/>
    <property type="project" value="TreeGrafter"/>
</dbReference>
<comment type="subcellular location">
    <subcellularLocation>
        <location evidence="1">Cell membrane</location>
        <topology evidence="1">Multi-pass membrane protein</topology>
    </subcellularLocation>
    <subcellularLocation>
        <location evidence="8">Membrane</location>
        <topology evidence="8">Multi-pass membrane protein</topology>
    </subcellularLocation>
</comment>